<dbReference type="STRING" id="48467.SAMN02745166_01047"/>
<dbReference type="OrthoDB" id="9994649at2"/>
<feature type="coiled-coil region" evidence="1">
    <location>
        <begin position="65"/>
        <end position="103"/>
    </location>
</feature>
<evidence type="ECO:0000256" key="1">
    <source>
        <dbReference type="SAM" id="Coils"/>
    </source>
</evidence>
<dbReference type="AlphaFoldDB" id="A0A1T4X508"/>
<dbReference type="RefSeq" id="WP_078812258.1">
    <property type="nucleotide sequence ID" value="NZ_FUYE01000003.1"/>
</dbReference>
<name>A0A1T4X508_9BACT</name>
<organism evidence="2 3">
    <name type="scientific">Prosthecobacter debontii</name>
    <dbReference type="NCBI Taxonomy" id="48467"/>
    <lineage>
        <taxon>Bacteria</taxon>
        <taxon>Pseudomonadati</taxon>
        <taxon>Verrucomicrobiota</taxon>
        <taxon>Verrucomicrobiia</taxon>
        <taxon>Verrucomicrobiales</taxon>
        <taxon>Verrucomicrobiaceae</taxon>
        <taxon>Prosthecobacter</taxon>
    </lineage>
</organism>
<evidence type="ECO:0000313" key="2">
    <source>
        <dbReference type="EMBL" id="SKA84704.1"/>
    </source>
</evidence>
<gene>
    <name evidence="2" type="ORF">SAMN02745166_01047</name>
</gene>
<protein>
    <submittedName>
        <fullName evidence="2">Uncharacterized protein</fullName>
    </submittedName>
</protein>
<dbReference type="Proteomes" id="UP000190774">
    <property type="component" value="Unassembled WGS sequence"/>
</dbReference>
<accession>A0A1T4X508</accession>
<dbReference type="EMBL" id="FUYE01000003">
    <property type="protein sequence ID" value="SKA84704.1"/>
    <property type="molecule type" value="Genomic_DNA"/>
</dbReference>
<evidence type="ECO:0000313" key="3">
    <source>
        <dbReference type="Proteomes" id="UP000190774"/>
    </source>
</evidence>
<keyword evidence="1" id="KW-0175">Coiled coil</keyword>
<sequence length="282" mass="31694">MTHTKGDTVFSLQGEAATYIMGLNGGHLVAPLYEDAASGDSFEDDPQTWKQVFTKPPTAVFDSEIQQLLESKAQLERDLSDIRKQVKQAHKEANETLAELSKYEPLRFVKDYLDGKITHLVVVEGYSQDEVSIRPISSYEDNDAERECQEGKWMNPIRLLSLYGSKKLEWRMHRYARGYSESSCLAFPCTSEEQAIEKAHSLMAEIIAKPIHDQHLEGRIRNASLINFPVPEEFITRLKAYKLKSLEDQVSRCEQSLAEARAKMAAVVAEAKNVGLNAGGAQ</sequence>
<proteinExistence type="predicted"/>
<reference evidence="3" key="1">
    <citation type="submission" date="2017-02" db="EMBL/GenBank/DDBJ databases">
        <authorList>
            <person name="Varghese N."/>
            <person name="Submissions S."/>
        </authorList>
    </citation>
    <scope>NUCLEOTIDE SEQUENCE [LARGE SCALE GENOMIC DNA]</scope>
    <source>
        <strain evidence="3">ATCC 700200</strain>
    </source>
</reference>
<keyword evidence="3" id="KW-1185">Reference proteome</keyword>